<dbReference type="OrthoDB" id="9920955at2"/>
<dbReference type="Proteomes" id="UP000186309">
    <property type="component" value="Chromosome"/>
</dbReference>
<dbReference type="EMBL" id="CP019082">
    <property type="protein sequence ID" value="APW59235.1"/>
    <property type="molecule type" value="Genomic_DNA"/>
</dbReference>
<dbReference type="AlphaFoldDB" id="A0A1U7CJX6"/>
<evidence type="ECO:0000313" key="2">
    <source>
        <dbReference type="EMBL" id="APW59235.1"/>
    </source>
</evidence>
<keyword evidence="1" id="KW-0472">Membrane</keyword>
<sequence length="69" mass="7045">MSTVALVIQFLNASKQYAPVIAAVASGVGMILSKNYSGGINTIFQALTLVFSGATVVSLQNAVAKSSPK</sequence>
<dbReference type="RefSeq" id="WP_076343443.1">
    <property type="nucleotide sequence ID" value="NZ_CP019082.1"/>
</dbReference>
<evidence type="ECO:0000256" key="1">
    <source>
        <dbReference type="SAM" id="Phobius"/>
    </source>
</evidence>
<dbReference type="KEGG" id="pbor:BSF38_00651"/>
<feature type="transmembrane region" description="Helical" evidence="1">
    <location>
        <begin position="43"/>
        <end position="64"/>
    </location>
</feature>
<proteinExistence type="predicted"/>
<organism evidence="2 3">
    <name type="scientific">Paludisphaera borealis</name>
    <dbReference type="NCBI Taxonomy" id="1387353"/>
    <lineage>
        <taxon>Bacteria</taxon>
        <taxon>Pseudomonadati</taxon>
        <taxon>Planctomycetota</taxon>
        <taxon>Planctomycetia</taxon>
        <taxon>Isosphaerales</taxon>
        <taxon>Isosphaeraceae</taxon>
        <taxon>Paludisphaera</taxon>
    </lineage>
</organism>
<keyword evidence="3" id="KW-1185">Reference proteome</keyword>
<reference evidence="3" key="1">
    <citation type="submission" date="2016-12" db="EMBL/GenBank/DDBJ databases">
        <title>Comparative genomics of four Isosphaeraceae planctomycetes: a common pool of plasmids and glycoside hydrolase genes.</title>
        <authorList>
            <person name="Ivanova A."/>
        </authorList>
    </citation>
    <scope>NUCLEOTIDE SEQUENCE [LARGE SCALE GENOMIC DNA]</scope>
    <source>
        <strain evidence="3">PX4</strain>
    </source>
</reference>
<gene>
    <name evidence="2" type="ORF">BSF38_00651</name>
</gene>
<name>A0A1U7CJX6_9BACT</name>
<accession>A0A1U7CJX6</accession>
<keyword evidence="1" id="KW-0812">Transmembrane</keyword>
<dbReference type="STRING" id="1387353.BSF38_00651"/>
<keyword evidence="1" id="KW-1133">Transmembrane helix</keyword>
<protein>
    <submittedName>
        <fullName evidence="2">Uncharacterized protein</fullName>
    </submittedName>
</protein>
<evidence type="ECO:0000313" key="3">
    <source>
        <dbReference type="Proteomes" id="UP000186309"/>
    </source>
</evidence>